<dbReference type="PANTHER" id="PTHR39652:SF1">
    <property type="entry name" value="UPF0201 PROTEIN TK1335"/>
    <property type="match status" value="1"/>
</dbReference>
<evidence type="ECO:0000313" key="3">
    <source>
        <dbReference type="Proteomes" id="UP000070256"/>
    </source>
</evidence>
<evidence type="ECO:0000313" key="2">
    <source>
        <dbReference type="EMBL" id="KXB08391.1"/>
    </source>
</evidence>
<keyword evidence="3" id="KW-1185">Reference proteome</keyword>
<organism evidence="2 3">
    <name type="scientific">candidate division MSBL1 archaeon SCGC-AAA385D11</name>
    <dbReference type="NCBI Taxonomy" id="1698286"/>
    <lineage>
        <taxon>Archaea</taxon>
        <taxon>Methanobacteriati</taxon>
        <taxon>Methanobacteriota</taxon>
        <taxon>candidate division MSBL1</taxon>
    </lineage>
</organism>
<dbReference type="Gene3D" id="3.30.1440.10">
    <property type="match status" value="1"/>
</dbReference>
<dbReference type="Proteomes" id="UP000070256">
    <property type="component" value="Unassembled WGS sequence"/>
</dbReference>
<proteinExistence type="inferred from homology"/>
<evidence type="ECO:0000256" key="1">
    <source>
        <dbReference type="HAMAP-Rule" id="MF_01112"/>
    </source>
</evidence>
<dbReference type="Pfam" id="PF01877">
    <property type="entry name" value="RNA_binding"/>
    <property type="match status" value="1"/>
</dbReference>
<comment type="similarity">
    <text evidence="1">Belongs to the UPF0201 family.</text>
</comment>
<sequence length="127" mass="14269">MRIEIRANVHPTENPDKIKDAIRKIFPDMNIALKEDYVMGESSSLDSLEQFKNKLRLQAIRNSARRVMLESRKNNSLSFMLNRQVATVGKISFSDGKTALGPVIVTIESEDLDRVVDHLAPSTSGKN</sequence>
<reference evidence="2 3" key="1">
    <citation type="journal article" date="2016" name="Sci. Rep.">
        <title>Metabolic traits of an uncultured archaeal lineage -MSBL1- from brine pools of the Red Sea.</title>
        <authorList>
            <person name="Mwirichia R."/>
            <person name="Alam I."/>
            <person name="Rashid M."/>
            <person name="Vinu M."/>
            <person name="Ba-Alawi W."/>
            <person name="Anthony Kamau A."/>
            <person name="Kamanda Ngugi D."/>
            <person name="Goker M."/>
            <person name="Klenk H.P."/>
            <person name="Bajic V."/>
            <person name="Stingl U."/>
        </authorList>
    </citation>
    <scope>NUCLEOTIDE SEQUENCE [LARGE SCALE GENOMIC DNA]</scope>
    <source>
        <strain evidence="2">SCGC-AAA385D11</strain>
    </source>
</reference>
<accession>A0A133VPQ8</accession>
<dbReference type="InterPro" id="IPR002739">
    <property type="entry name" value="PAB1135-like"/>
</dbReference>
<dbReference type="HAMAP" id="MF_01112">
    <property type="entry name" value="UPF0201"/>
    <property type="match status" value="1"/>
</dbReference>
<gene>
    <name evidence="2" type="ORF">AKJ58_00095</name>
</gene>
<dbReference type="InterPro" id="IPR022803">
    <property type="entry name" value="Ribosomal_uL5_dom_sf"/>
</dbReference>
<protein>
    <recommendedName>
        <fullName evidence="1">UPF0201 protein AKJ58_00095</fullName>
    </recommendedName>
</protein>
<dbReference type="AlphaFoldDB" id="A0A133VPQ8"/>
<name>A0A133VPQ8_9EURY</name>
<dbReference type="PANTHER" id="PTHR39652">
    <property type="entry name" value="UPF0201 PROTEIN TK1335"/>
    <property type="match status" value="1"/>
</dbReference>
<dbReference type="SUPFAM" id="SSF55282">
    <property type="entry name" value="RL5-like"/>
    <property type="match status" value="1"/>
</dbReference>
<dbReference type="EMBL" id="LHYK01000001">
    <property type="protein sequence ID" value="KXB08391.1"/>
    <property type="molecule type" value="Genomic_DNA"/>
</dbReference>
<comment type="caution">
    <text evidence="2">The sequence shown here is derived from an EMBL/GenBank/DDBJ whole genome shotgun (WGS) entry which is preliminary data.</text>
</comment>